<accession>A0A941GWE2</accession>
<keyword evidence="1" id="KW-1133">Transmembrane helix</keyword>
<keyword evidence="1" id="KW-0472">Membrane</keyword>
<protein>
    <submittedName>
        <fullName evidence="2">Uncharacterized protein</fullName>
    </submittedName>
</protein>
<sequence length="55" mass="6397">MVRKELLKTALVSLRMSDRQLLEEVNILAMAITGVSIIDSEMMNKYYPEDEKQHD</sequence>
<proteinExistence type="predicted"/>
<feature type="transmembrane region" description="Helical" evidence="1">
    <location>
        <begin position="21"/>
        <end position="38"/>
    </location>
</feature>
<evidence type="ECO:0000313" key="2">
    <source>
        <dbReference type="EMBL" id="MBR8828783.1"/>
    </source>
</evidence>
<name>A0A941GWE2_9CHRO</name>
<keyword evidence="1" id="KW-0812">Transmembrane</keyword>
<reference evidence="2" key="1">
    <citation type="submission" date="2021-02" db="EMBL/GenBank/DDBJ databases">
        <title>Metagenome analyses of Stigonema ocellatum DSM 106950, Chlorogloea purpurea SAG 13.99 and Gomphosphaeria aponina DSM 107014.</title>
        <authorList>
            <person name="Marter P."/>
            <person name="Huang S."/>
        </authorList>
    </citation>
    <scope>NUCLEOTIDE SEQUENCE</scope>
    <source>
        <strain evidence="2">JP213</strain>
    </source>
</reference>
<organism evidence="2 3">
    <name type="scientific">Gomphosphaeria aponina SAG 52.96 = DSM 107014</name>
    <dbReference type="NCBI Taxonomy" id="1521640"/>
    <lineage>
        <taxon>Bacteria</taxon>
        <taxon>Bacillati</taxon>
        <taxon>Cyanobacteriota</taxon>
        <taxon>Cyanophyceae</taxon>
        <taxon>Oscillatoriophycideae</taxon>
        <taxon>Chroococcales</taxon>
        <taxon>Gomphosphaeriaceae</taxon>
        <taxon>Gomphosphaeria</taxon>
    </lineage>
</organism>
<dbReference type="Proteomes" id="UP000767446">
    <property type="component" value="Unassembled WGS sequence"/>
</dbReference>
<comment type="caution">
    <text evidence="2">The sequence shown here is derived from an EMBL/GenBank/DDBJ whole genome shotgun (WGS) entry which is preliminary data.</text>
</comment>
<evidence type="ECO:0000313" key="3">
    <source>
        <dbReference type="Proteomes" id="UP000767446"/>
    </source>
</evidence>
<dbReference type="AlphaFoldDB" id="A0A941GWE2"/>
<gene>
    <name evidence="2" type="ORF">DSM107014_12925</name>
</gene>
<dbReference type="EMBL" id="JADQBC010000087">
    <property type="protein sequence ID" value="MBR8828783.1"/>
    <property type="molecule type" value="Genomic_DNA"/>
</dbReference>
<evidence type="ECO:0000256" key="1">
    <source>
        <dbReference type="SAM" id="Phobius"/>
    </source>
</evidence>